<name>A0ACD3AA79_9AGAR</name>
<evidence type="ECO:0000313" key="2">
    <source>
        <dbReference type="Proteomes" id="UP000308600"/>
    </source>
</evidence>
<keyword evidence="2" id="KW-1185">Reference proteome</keyword>
<feature type="non-terminal residue" evidence="1">
    <location>
        <position position="138"/>
    </location>
</feature>
<evidence type="ECO:0000313" key="1">
    <source>
        <dbReference type="EMBL" id="TFK62309.1"/>
    </source>
</evidence>
<dbReference type="Proteomes" id="UP000308600">
    <property type="component" value="Unassembled WGS sequence"/>
</dbReference>
<protein>
    <submittedName>
        <fullName evidence="1">Uncharacterized protein</fullName>
    </submittedName>
</protein>
<dbReference type="EMBL" id="ML208591">
    <property type="protein sequence ID" value="TFK62309.1"/>
    <property type="molecule type" value="Genomic_DNA"/>
</dbReference>
<feature type="non-terminal residue" evidence="1">
    <location>
        <position position="1"/>
    </location>
</feature>
<reference evidence="1 2" key="1">
    <citation type="journal article" date="2019" name="Nat. Ecol. Evol.">
        <title>Megaphylogeny resolves global patterns of mushroom evolution.</title>
        <authorList>
            <person name="Varga T."/>
            <person name="Krizsan K."/>
            <person name="Foldi C."/>
            <person name="Dima B."/>
            <person name="Sanchez-Garcia M."/>
            <person name="Sanchez-Ramirez S."/>
            <person name="Szollosi G.J."/>
            <person name="Szarkandi J.G."/>
            <person name="Papp V."/>
            <person name="Albert L."/>
            <person name="Andreopoulos W."/>
            <person name="Angelini C."/>
            <person name="Antonin V."/>
            <person name="Barry K.W."/>
            <person name="Bougher N.L."/>
            <person name="Buchanan P."/>
            <person name="Buyck B."/>
            <person name="Bense V."/>
            <person name="Catcheside P."/>
            <person name="Chovatia M."/>
            <person name="Cooper J."/>
            <person name="Damon W."/>
            <person name="Desjardin D."/>
            <person name="Finy P."/>
            <person name="Geml J."/>
            <person name="Haridas S."/>
            <person name="Hughes K."/>
            <person name="Justo A."/>
            <person name="Karasinski D."/>
            <person name="Kautmanova I."/>
            <person name="Kiss B."/>
            <person name="Kocsube S."/>
            <person name="Kotiranta H."/>
            <person name="LaButti K.M."/>
            <person name="Lechner B.E."/>
            <person name="Liimatainen K."/>
            <person name="Lipzen A."/>
            <person name="Lukacs Z."/>
            <person name="Mihaltcheva S."/>
            <person name="Morgado L.N."/>
            <person name="Niskanen T."/>
            <person name="Noordeloos M.E."/>
            <person name="Ohm R.A."/>
            <person name="Ortiz-Santana B."/>
            <person name="Ovrebo C."/>
            <person name="Racz N."/>
            <person name="Riley R."/>
            <person name="Savchenko A."/>
            <person name="Shiryaev A."/>
            <person name="Soop K."/>
            <person name="Spirin V."/>
            <person name="Szebenyi C."/>
            <person name="Tomsovsky M."/>
            <person name="Tulloss R.E."/>
            <person name="Uehling J."/>
            <person name="Grigoriev I.V."/>
            <person name="Vagvolgyi C."/>
            <person name="Papp T."/>
            <person name="Martin F.M."/>
            <person name="Miettinen O."/>
            <person name="Hibbett D.S."/>
            <person name="Nagy L.G."/>
        </authorList>
    </citation>
    <scope>NUCLEOTIDE SEQUENCE [LARGE SCALE GENOMIC DNA]</scope>
    <source>
        <strain evidence="1 2">NL-1719</strain>
    </source>
</reference>
<sequence>GYVFPDPALLVRVSTDKKRATYIYTWLRFQPDLLFRLSKSTFKVTLIKNQMWRDFLLFGDSKPVGTATNASIRREQLQIILGDCLHFAGVTFGDQTTVSLEWKGHQINKDELPDKSVVHKIIWELNELNFRFELTALN</sequence>
<proteinExistence type="predicted"/>
<gene>
    <name evidence="1" type="ORF">BDN72DRAFT_732034</name>
</gene>
<organism evidence="1 2">
    <name type="scientific">Pluteus cervinus</name>
    <dbReference type="NCBI Taxonomy" id="181527"/>
    <lineage>
        <taxon>Eukaryota</taxon>
        <taxon>Fungi</taxon>
        <taxon>Dikarya</taxon>
        <taxon>Basidiomycota</taxon>
        <taxon>Agaricomycotina</taxon>
        <taxon>Agaricomycetes</taxon>
        <taxon>Agaricomycetidae</taxon>
        <taxon>Agaricales</taxon>
        <taxon>Pluteineae</taxon>
        <taxon>Pluteaceae</taxon>
        <taxon>Pluteus</taxon>
    </lineage>
</organism>
<accession>A0ACD3AA79</accession>